<keyword evidence="2" id="KW-0472">Membrane</keyword>
<feature type="transmembrane region" description="Helical" evidence="2">
    <location>
        <begin position="204"/>
        <end position="223"/>
    </location>
</feature>
<proteinExistence type="predicted"/>
<protein>
    <recommendedName>
        <fullName evidence="3">DC1 domain-containing protein</fullName>
    </recommendedName>
</protein>
<feature type="domain" description="DC1" evidence="3">
    <location>
        <begin position="39"/>
        <end position="84"/>
    </location>
</feature>
<evidence type="ECO:0000256" key="1">
    <source>
        <dbReference type="ARBA" id="ARBA00022737"/>
    </source>
</evidence>
<feature type="transmembrane region" description="Helical" evidence="2">
    <location>
        <begin position="229"/>
        <end position="250"/>
    </location>
</feature>
<keyword evidence="2" id="KW-1133">Transmembrane helix</keyword>
<gene>
    <name evidence="4" type="ORF">Godav_012905</name>
</gene>
<dbReference type="InterPro" id="IPR046349">
    <property type="entry name" value="C1-like_sf"/>
</dbReference>
<dbReference type="InterPro" id="IPR004146">
    <property type="entry name" value="DC1"/>
</dbReference>
<dbReference type="InterPro" id="IPR053192">
    <property type="entry name" value="Vacuole_Formation_Reg"/>
</dbReference>
<organism evidence="4 5">
    <name type="scientific">Gossypium davidsonii</name>
    <name type="common">Davidson's cotton</name>
    <name type="synonym">Gossypium klotzschianum subsp. davidsonii</name>
    <dbReference type="NCBI Taxonomy" id="34287"/>
    <lineage>
        <taxon>Eukaryota</taxon>
        <taxon>Viridiplantae</taxon>
        <taxon>Streptophyta</taxon>
        <taxon>Embryophyta</taxon>
        <taxon>Tracheophyta</taxon>
        <taxon>Spermatophyta</taxon>
        <taxon>Magnoliopsida</taxon>
        <taxon>eudicotyledons</taxon>
        <taxon>Gunneridae</taxon>
        <taxon>Pentapetalae</taxon>
        <taxon>rosids</taxon>
        <taxon>malvids</taxon>
        <taxon>Malvales</taxon>
        <taxon>Malvaceae</taxon>
        <taxon>Malvoideae</taxon>
        <taxon>Gossypium</taxon>
    </lineage>
</organism>
<accession>A0A7J8REQ4</accession>
<evidence type="ECO:0000313" key="4">
    <source>
        <dbReference type="EMBL" id="MBA0612284.1"/>
    </source>
</evidence>
<dbReference type="Pfam" id="PF03107">
    <property type="entry name" value="C1_2"/>
    <property type="match status" value="1"/>
</dbReference>
<evidence type="ECO:0000259" key="3">
    <source>
        <dbReference type="Pfam" id="PF03107"/>
    </source>
</evidence>
<evidence type="ECO:0000313" key="5">
    <source>
        <dbReference type="Proteomes" id="UP000593561"/>
    </source>
</evidence>
<keyword evidence="5" id="KW-1185">Reference proteome</keyword>
<comment type="caution">
    <text evidence="4">The sequence shown here is derived from an EMBL/GenBank/DDBJ whole genome shotgun (WGS) entry which is preliminary data.</text>
</comment>
<dbReference type="EMBL" id="JABFAC010000005">
    <property type="protein sequence ID" value="MBA0612284.1"/>
    <property type="molecule type" value="Genomic_DNA"/>
</dbReference>
<name>A0A7J8REQ4_GOSDV</name>
<dbReference type="PANTHER" id="PTHR32410">
    <property type="entry name" value="CYSTEINE/HISTIDINE-RICH C1 DOMAIN FAMILY PROTEIN"/>
    <property type="match status" value="1"/>
</dbReference>
<keyword evidence="2" id="KW-0812">Transmembrane</keyword>
<sequence>MKDKDSYEIVENEDEVPNESSIIVIERNNAGEATKIKHFKHMHNLMLSPFVGGYENSCHGCMLPISDPFYYCSECGFFLHKACAELPKMMNVWHHDFQEPLALISDKAFKCQRCLQISNAFAYECCGFDEKICLRCVIALTPGAQTCLKHEHPLFLYRGHKGKCNACGQPGDVEYFVVRIAILSYILIVFHFQLQLATNAMSIFFRSLIMMITVIQKVIIVISAKKVEIQIVGFIIVQHAILLLMLIVFLENIHSSNSGASMKKQVIHTHSPL</sequence>
<reference evidence="4 5" key="1">
    <citation type="journal article" date="2019" name="Genome Biol. Evol.">
        <title>Insights into the evolution of the New World diploid cottons (Gossypium, subgenus Houzingenia) based on genome sequencing.</title>
        <authorList>
            <person name="Grover C.E."/>
            <person name="Arick M.A. 2nd"/>
            <person name="Thrash A."/>
            <person name="Conover J.L."/>
            <person name="Sanders W.S."/>
            <person name="Peterson D.G."/>
            <person name="Frelichowski J.E."/>
            <person name="Scheffler J.A."/>
            <person name="Scheffler B.E."/>
            <person name="Wendel J.F."/>
        </authorList>
    </citation>
    <scope>NUCLEOTIDE SEQUENCE [LARGE SCALE GENOMIC DNA]</scope>
    <source>
        <strain evidence="4">27</strain>
        <tissue evidence="4">Leaf</tissue>
    </source>
</reference>
<dbReference type="PANTHER" id="PTHR32410:SF169">
    <property type="entry name" value="C1 DOMAIN FAMILY PROTEIN, PUTATIVE-RELATED"/>
    <property type="match status" value="1"/>
</dbReference>
<dbReference type="AlphaFoldDB" id="A0A7J8REQ4"/>
<dbReference type="SUPFAM" id="SSF57889">
    <property type="entry name" value="Cysteine-rich domain"/>
    <property type="match status" value="1"/>
</dbReference>
<dbReference type="Proteomes" id="UP000593561">
    <property type="component" value="Unassembled WGS sequence"/>
</dbReference>
<feature type="transmembrane region" description="Helical" evidence="2">
    <location>
        <begin position="173"/>
        <end position="192"/>
    </location>
</feature>
<keyword evidence="1" id="KW-0677">Repeat</keyword>
<evidence type="ECO:0000256" key="2">
    <source>
        <dbReference type="SAM" id="Phobius"/>
    </source>
</evidence>